<dbReference type="STRING" id="3885.V7AKQ7"/>
<dbReference type="PANTHER" id="PTHR10353:SF237">
    <property type="entry name" value="BETA-GLUCOSIDASE 12-RELATED"/>
    <property type="match status" value="1"/>
</dbReference>
<sequence length="504" mass="57832">FKPSLRIEFIQILNGLRLFFSLQHFLFFHSAASLNRSSFPPYFFFGTASSAYQYEGASHEGGKGPSIWDTFTHSHPDKIADHSNGDVAVDSYHRYREDVAMMKDIGFNAYRFSISWTRILPRGNLKGGVNREGIAYYNNLIKDLIANGQQPFITLFHSDFPQALEDEYGGFLNPRIVQDFADYAEVCFREFGDRVKHWITLNEPVFYSTEGYGNGGSPPNRCSKWVANCTAGDSSTEPYVVTHHLILSHAAAVKVYREKFQVSQKGQIGITLNSAWVLPLSQSKEDIEAAYRGLAFMYDWFMEPLYSGTYPAIMVKNVGERLPKFTRSEFFMVKGSFDFIGVNYYTSTYATSAPCPRERPTFFTDPCVRFTTLRNGVLIGPKAASDWLYVYPPGIQGLLEYTKAKFNNPVIYITENGIDEVNDGKIQLNDITRIDYISHHILYLHRAIMNGVRVKGYFAWSFLDNFEWTAGYTLRFGLVYVDYKNGLKRYRKRSALWFKIFLHQ</sequence>
<proteinExistence type="inferred from homology"/>
<name>V7AKQ7_PHAVU</name>
<evidence type="ECO:0008006" key="6">
    <source>
        <dbReference type="Google" id="ProtNLM"/>
    </source>
</evidence>
<dbReference type="SUPFAM" id="SSF51445">
    <property type="entry name" value="(Trans)glycosidases"/>
    <property type="match status" value="1"/>
</dbReference>
<evidence type="ECO:0000313" key="5">
    <source>
        <dbReference type="Proteomes" id="UP000000226"/>
    </source>
</evidence>
<dbReference type="EMBL" id="CM002298">
    <property type="protein sequence ID" value="ESW05845.1"/>
    <property type="molecule type" value="Genomic_DNA"/>
</dbReference>
<dbReference type="FunFam" id="3.20.20.80:FF:000022">
    <property type="entry name" value="Beta-glucosidase 11"/>
    <property type="match status" value="1"/>
</dbReference>
<evidence type="ECO:0000313" key="4">
    <source>
        <dbReference type="EMBL" id="ESW05845.1"/>
    </source>
</evidence>
<organism evidence="4 5">
    <name type="scientific">Phaseolus vulgaris</name>
    <name type="common">Kidney bean</name>
    <name type="synonym">French bean</name>
    <dbReference type="NCBI Taxonomy" id="3885"/>
    <lineage>
        <taxon>Eukaryota</taxon>
        <taxon>Viridiplantae</taxon>
        <taxon>Streptophyta</taxon>
        <taxon>Embryophyta</taxon>
        <taxon>Tracheophyta</taxon>
        <taxon>Spermatophyta</taxon>
        <taxon>Magnoliopsida</taxon>
        <taxon>eudicotyledons</taxon>
        <taxon>Gunneridae</taxon>
        <taxon>Pentapetalae</taxon>
        <taxon>rosids</taxon>
        <taxon>fabids</taxon>
        <taxon>Fabales</taxon>
        <taxon>Fabaceae</taxon>
        <taxon>Papilionoideae</taxon>
        <taxon>50 kb inversion clade</taxon>
        <taxon>NPAAA clade</taxon>
        <taxon>indigoferoid/millettioid clade</taxon>
        <taxon>Phaseoleae</taxon>
        <taxon>Phaseolus</taxon>
    </lineage>
</organism>
<dbReference type="InterPro" id="IPR001360">
    <property type="entry name" value="Glyco_hydro_1"/>
</dbReference>
<dbReference type="Gramene" id="ESW05845">
    <property type="protein sequence ID" value="ESW05845"/>
    <property type="gene ID" value="PHAVU_011G214300g"/>
</dbReference>
<dbReference type="OMA" id="SALWFKL"/>
<dbReference type="PROSITE" id="PS00653">
    <property type="entry name" value="GLYCOSYL_HYDROL_F1_2"/>
    <property type="match status" value="1"/>
</dbReference>
<dbReference type="GO" id="GO:0008422">
    <property type="term" value="F:beta-glucosidase activity"/>
    <property type="evidence" value="ECO:0007669"/>
    <property type="project" value="TreeGrafter"/>
</dbReference>
<dbReference type="OrthoDB" id="65569at2759"/>
<keyword evidence="2" id="KW-0378">Hydrolase</keyword>
<dbReference type="InterPro" id="IPR017853">
    <property type="entry name" value="GH"/>
</dbReference>
<dbReference type="Gene3D" id="3.20.20.80">
    <property type="entry name" value="Glycosidases"/>
    <property type="match status" value="1"/>
</dbReference>
<comment type="similarity">
    <text evidence="1 3">Belongs to the glycosyl hydrolase 1 family.</text>
</comment>
<dbReference type="Pfam" id="PF00232">
    <property type="entry name" value="Glyco_hydro_1"/>
    <property type="match status" value="1"/>
</dbReference>
<dbReference type="eggNOG" id="KOG0626">
    <property type="taxonomic scope" value="Eukaryota"/>
</dbReference>
<evidence type="ECO:0000256" key="2">
    <source>
        <dbReference type="ARBA" id="ARBA00022801"/>
    </source>
</evidence>
<feature type="non-terminal residue" evidence="4">
    <location>
        <position position="1"/>
    </location>
</feature>
<protein>
    <recommendedName>
        <fullName evidence="6">Beta-glucosidase</fullName>
    </recommendedName>
</protein>
<dbReference type="Proteomes" id="UP000000226">
    <property type="component" value="Chromosome 11"/>
</dbReference>
<accession>V7AKQ7</accession>
<gene>
    <name evidence="4" type="ORF">PHAVU_011G214300g</name>
</gene>
<dbReference type="PANTHER" id="PTHR10353">
    <property type="entry name" value="GLYCOSYL HYDROLASE"/>
    <property type="match status" value="1"/>
</dbReference>
<evidence type="ECO:0000256" key="1">
    <source>
        <dbReference type="ARBA" id="ARBA00010838"/>
    </source>
</evidence>
<evidence type="ECO:0000256" key="3">
    <source>
        <dbReference type="RuleBase" id="RU003690"/>
    </source>
</evidence>
<keyword evidence="5" id="KW-1185">Reference proteome</keyword>
<reference evidence="5" key="1">
    <citation type="journal article" date="2014" name="Nat. Genet.">
        <title>A reference genome for common bean and genome-wide analysis of dual domestications.</title>
        <authorList>
            <person name="Schmutz J."/>
            <person name="McClean P.E."/>
            <person name="Mamidi S."/>
            <person name="Wu G.A."/>
            <person name="Cannon S.B."/>
            <person name="Grimwood J."/>
            <person name="Jenkins J."/>
            <person name="Shu S."/>
            <person name="Song Q."/>
            <person name="Chavarro C."/>
            <person name="Torres-Torres M."/>
            <person name="Geffroy V."/>
            <person name="Moghaddam S.M."/>
            <person name="Gao D."/>
            <person name="Abernathy B."/>
            <person name="Barry K."/>
            <person name="Blair M."/>
            <person name="Brick M.A."/>
            <person name="Chovatia M."/>
            <person name="Gepts P."/>
            <person name="Goodstein D.M."/>
            <person name="Gonzales M."/>
            <person name="Hellsten U."/>
            <person name="Hyten D.L."/>
            <person name="Jia G."/>
            <person name="Kelly J.D."/>
            <person name="Kudrna D."/>
            <person name="Lee R."/>
            <person name="Richard M.M."/>
            <person name="Miklas P.N."/>
            <person name="Osorno J.M."/>
            <person name="Rodrigues J."/>
            <person name="Thareau V."/>
            <person name="Urrea C.A."/>
            <person name="Wang M."/>
            <person name="Yu Y."/>
            <person name="Zhang M."/>
            <person name="Wing R.A."/>
            <person name="Cregan P.B."/>
            <person name="Rokhsar D.S."/>
            <person name="Jackson S.A."/>
        </authorList>
    </citation>
    <scope>NUCLEOTIDE SEQUENCE [LARGE SCALE GENOMIC DNA]</scope>
    <source>
        <strain evidence="5">cv. G19833</strain>
    </source>
</reference>
<dbReference type="InterPro" id="IPR033132">
    <property type="entry name" value="GH_1_N_CS"/>
</dbReference>
<dbReference type="PRINTS" id="PR00131">
    <property type="entry name" value="GLHYDRLASE1"/>
</dbReference>
<dbReference type="AlphaFoldDB" id="V7AKQ7"/>
<dbReference type="SMR" id="V7AKQ7"/>
<dbReference type="GO" id="GO:0005975">
    <property type="term" value="P:carbohydrate metabolic process"/>
    <property type="evidence" value="ECO:0007669"/>
    <property type="project" value="InterPro"/>
</dbReference>